<evidence type="ECO:0000256" key="1">
    <source>
        <dbReference type="SAM" id="Phobius"/>
    </source>
</evidence>
<proteinExistence type="predicted"/>
<feature type="transmembrane region" description="Helical" evidence="1">
    <location>
        <begin position="40"/>
        <end position="58"/>
    </location>
</feature>
<keyword evidence="1" id="KW-0472">Membrane</keyword>
<evidence type="ECO:0000313" key="3">
    <source>
        <dbReference type="Proteomes" id="UP000094056"/>
    </source>
</evidence>
<name>A0A1E3XFK6_9BACT</name>
<accession>A0A1E3XFK6</accession>
<protein>
    <submittedName>
        <fullName evidence="2">Uncharacterized protein</fullName>
    </submittedName>
</protein>
<evidence type="ECO:0000313" key="2">
    <source>
        <dbReference type="EMBL" id="ODS34380.1"/>
    </source>
</evidence>
<gene>
    <name evidence="2" type="ORF">SCARUB_00511</name>
</gene>
<sequence length="65" mass="7248">MDGKRICKYKDCNIELRDGEKKYCPEHELRKKSLWNKIKFGGGTVGAAILAIILWPVLKGGNGDA</sequence>
<dbReference type="Proteomes" id="UP000094056">
    <property type="component" value="Unassembled WGS sequence"/>
</dbReference>
<keyword evidence="1" id="KW-0812">Transmembrane</keyword>
<comment type="caution">
    <text evidence="2">The sequence shown here is derived from an EMBL/GenBank/DDBJ whole genome shotgun (WGS) entry which is preliminary data.</text>
</comment>
<keyword evidence="1" id="KW-1133">Transmembrane helix</keyword>
<dbReference type="EMBL" id="MAYW01000008">
    <property type="protein sequence ID" value="ODS34380.1"/>
    <property type="molecule type" value="Genomic_DNA"/>
</dbReference>
<reference evidence="2 3" key="1">
    <citation type="submission" date="2016-07" db="EMBL/GenBank/DDBJ databases">
        <title>Draft genome of Scalindua rubra, obtained from a brine-seawater interface in the Red Sea, sheds light on salt adaptation in anammox bacteria.</title>
        <authorList>
            <person name="Speth D.R."/>
            <person name="Lagkouvardos I."/>
            <person name="Wang Y."/>
            <person name="Qian P.-Y."/>
            <person name="Dutilh B.E."/>
            <person name="Jetten M.S."/>
        </authorList>
    </citation>
    <scope>NUCLEOTIDE SEQUENCE [LARGE SCALE GENOMIC DNA]</scope>
    <source>
        <strain evidence="2">BSI-1</strain>
    </source>
</reference>
<dbReference type="AlphaFoldDB" id="A0A1E3XFK6"/>
<organism evidence="2 3">
    <name type="scientific">Candidatus Scalindua rubra</name>
    <dbReference type="NCBI Taxonomy" id="1872076"/>
    <lineage>
        <taxon>Bacteria</taxon>
        <taxon>Pseudomonadati</taxon>
        <taxon>Planctomycetota</taxon>
        <taxon>Candidatus Brocadiia</taxon>
        <taxon>Candidatus Brocadiales</taxon>
        <taxon>Candidatus Scalinduaceae</taxon>
        <taxon>Candidatus Scalindua</taxon>
    </lineage>
</organism>